<dbReference type="GO" id="GO:0005886">
    <property type="term" value="C:plasma membrane"/>
    <property type="evidence" value="ECO:0007669"/>
    <property type="project" value="TreeGrafter"/>
</dbReference>
<evidence type="ECO:0000256" key="1">
    <source>
        <dbReference type="ARBA" id="ARBA00004141"/>
    </source>
</evidence>
<feature type="transmembrane region" description="Helical" evidence="6">
    <location>
        <begin position="197"/>
        <end position="220"/>
    </location>
</feature>
<organism evidence="8 11">
    <name type="scientific">Hortaea werneckii</name>
    <name type="common">Black yeast</name>
    <name type="synonym">Cladosporium werneckii</name>
    <dbReference type="NCBI Taxonomy" id="91943"/>
    <lineage>
        <taxon>Eukaryota</taxon>
        <taxon>Fungi</taxon>
        <taxon>Dikarya</taxon>
        <taxon>Ascomycota</taxon>
        <taxon>Pezizomycotina</taxon>
        <taxon>Dothideomycetes</taxon>
        <taxon>Dothideomycetidae</taxon>
        <taxon>Mycosphaerellales</taxon>
        <taxon>Teratosphaeriaceae</taxon>
        <taxon>Hortaea</taxon>
    </lineage>
</organism>
<accession>A0A3M6YN78</accession>
<evidence type="ECO:0000313" key="10">
    <source>
        <dbReference type="EMBL" id="RMY28990.1"/>
    </source>
</evidence>
<dbReference type="Proteomes" id="UP000281245">
    <property type="component" value="Unassembled WGS sequence"/>
</dbReference>
<feature type="transmembrane region" description="Helical" evidence="6">
    <location>
        <begin position="232"/>
        <end position="252"/>
    </location>
</feature>
<evidence type="ECO:0000313" key="9">
    <source>
        <dbReference type="EMBL" id="RMY04617.1"/>
    </source>
</evidence>
<feature type="region of interest" description="Disordered" evidence="5">
    <location>
        <begin position="48"/>
        <end position="80"/>
    </location>
</feature>
<evidence type="ECO:0000256" key="3">
    <source>
        <dbReference type="ARBA" id="ARBA00022989"/>
    </source>
</evidence>
<dbReference type="PANTHER" id="PTHR23502:SF23">
    <property type="entry name" value="FLUCONAZOLE RESISTANCE PROTEIN 1"/>
    <property type="match status" value="1"/>
</dbReference>
<dbReference type="GO" id="GO:0015244">
    <property type="term" value="F:fluconazole transmembrane transporter activity"/>
    <property type="evidence" value="ECO:0007669"/>
    <property type="project" value="TreeGrafter"/>
</dbReference>
<feature type="transmembrane region" description="Helical" evidence="6">
    <location>
        <begin position="439"/>
        <end position="458"/>
    </location>
</feature>
<sequence>MDLFRDSTLGQIIRAVTQNRYLLYPDERSDFAVPYKSELPKDNICVNNRESGLEEGGSPNEAEKLSANGDAAATGNESNGYISQKKGVPICPKLEKGCNCQYPSTPYTTAECYGAKTPQRSNSRSRVRIDPEDGLRKGKDVILVGWYHDNDPENPQNWSVGKKAMVTSVLWLYTFTVYCASAIYTPSVEGVQAEYQVGHTVASLGLSLYVIGYGIGPLVFSPVSEIPQIGRNLPYIVTLYLYVLMAIPTVLVKSLPGFLVLRFLNGVLGSPCLATGGATLQDMYSQMKLPYGYTAWVGATFCAPALGPVISGFAVASNDWRWSMWEVLWMAIFTALVMSATFPETSSATILLRRAQRIRRRSGDLRYVSQSEIDDGNRPAREIVVGALIRPLQITALDPAVLFTNLYSSYSYGVYYSFFEAFPLVYTEMYDFSLGLTGTAFLSIVIACLVGSLLYLSYFYWYLEPKLKTQGPGPQEERLIPAVLASILQPIGLFLFAWTSRQSIHWLASMIGIALFSTGGFILFQEWILTALGIFMYLPLSYPGYAASLFAANDFFRSAWAAGAVLYARPLFEGLGIDRGVSLLGGLSCGGVLGVSALYVYGARLRSRSKFADP</sequence>
<evidence type="ECO:0000313" key="14">
    <source>
        <dbReference type="Proteomes" id="UP000282582"/>
    </source>
</evidence>
<comment type="caution">
    <text evidence="8">The sequence shown here is derived from an EMBL/GenBank/DDBJ whole genome shotgun (WGS) entry which is preliminary data.</text>
</comment>
<feature type="transmembrane region" description="Helical" evidence="6">
    <location>
        <begin position="580"/>
        <end position="601"/>
    </location>
</feature>
<evidence type="ECO:0000313" key="13">
    <source>
        <dbReference type="Proteomes" id="UP000281245"/>
    </source>
</evidence>
<feature type="transmembrane region" description="Helical" evidence="6">
    <location>
        <begin position="504"/>
        <end position="524"/>
    </location>
</feature>
<evidence type="ECO:0000313" key="12">
    <source>
        <dbReference type="Proteomes" id="UP000276864"/>
    </source>
</evidence>
<evidence type="ECO:0000313" key="7">
    <source>
        <dbReference type="EMBL" id="RMX83776.1"/>
    </source>
</evidence>
<evidence type="ECO:0000256" key="6">
    <source>
        <dbReference type="SAM" id="Phobius"/>
    </source>
</evidence>
<dbReference type="PANTHER" id="PTHR23502">
    <property type="entry name" value="MAJOR FACILITATOR SUPERFAMILY"/>
    <property type="match status" value="1"/>
</dbReference>
<proteinExistence type="predicted"/>
<feature type="transmembrane region" description="Helical" evidence="6">
    <location>
        <begin position="164"/>
        <end position="185"/>
    </location>
</feature>
<dbReference type="AlphaFoldDB" id="A0A3M6YN78"/>
<dbReference type="CDD" id="cd17323">
    <property type="entry name" value="MFS_Tpo1_MDR_like"/>
    <property type="match status" value="1"/>
</dbReference>
<feature type="transmembrane region" description="Helical" evidence="6">
    <location>
        <begin position="258"/>
        <end position="280"/>
    </location>
</feature>
<evidence type="ECO:0000256" key="5">
    <source>
        <dbReference type="SAM" id="MobiDB-lite"/>
    </source>
</evidence>
<reference evidence="11 12" key="1">
    <citation type="journal article" date="2018" name="BMC Genomics">
        <title>Genomic evidence for intraspecific hybridization in a clonal and extremely halotolerant yeast.</title>
        <authorList>
            <person name="Gostincar C."/>
            <person name="Stajich J.E."/>
            <person name="Zupancic J."/>
            <person name="Zalar P."/>
            <person name="Gunde-Cimerman N."/>
        </authorList>
    </citation>
    <scope>NUCLEOTIDE SEQUENCE [LARGE SCALE GENOMIC DNA]</scope>
    <source>
        <strain evidence="10 12">EXF-6651</strain>
        <strain evidence="9 14">EXF-6654</strain>
        <strain evidence="7 13">EXF-6656</strain>
        <strain evidence="8 11">EXF-6669</strain>
    </source>
</reference>
<dbReference type="Gene3D" id="1.20.1250.20">
    <property type="entry name" value="MFS general substrate transporter like domains"/>
    <property type="match status" value="1"/>
</dbReference>
<dbReference type="Proteomes" id="UP000276864">
    <property type="component" value="Unassembled WGS sequence"/>
</dbReference>
<evidence type="ECO:0008006" key="15">
    <source>
        <dbReference type="Google" id="ProtNLM"/>
    </source>
</evidence>
<protein>
    <recommendedName>
        <fullName evidence="15">Major facilitator superfamily (MFS) profile domain-containing protein</fullName>
    </recommendedName>
</protein>
<dbReference type="Pfam" id="PF07690">
    <property type="entry name" value="MFS_1"/>
    <property type="match status" value="1"/>
</dbReference>
<feature type="transmembrane region" description="Helical" evidence="6">
    <location>
        <begin position="327"/>
        <end position="352"/>
    </location>
</feature>
<evidence type="ECO:0000313" key="11">
    <source>
        <dbReference type="Proteomes" id="UP000271337"/>
    </source>
</evidence>
<dbReference type="InterPro" id="IPR036259">
    <property type="entry name" value="MFS_trans_sf"/>
</dbReference>
<dbReference type="Proteomes" id="UP000282582">
    <property type="component" value="Unassembled WGS sequence"/>
</dbReference>
<dbReference type="EMBL" id="QWIL01001339">
    <property type="protein sequence ID" value="RMY04498.1"/>
    <property type="molecule type" value="Genomic_DNA"/>
</dbReference>
<dbReference type="GO" id="GO:1990961">
    <property type="term" value="P:xenobiotic detoxification by transmembrane export across the plasma membrane"/>
    <property type="evidence" value="ECO:0007669"/>
    <property type="project" value="TreeGrafter"/>
</dbReference>
<gene>
    <name evidence="10" type="ORF">D0866_09024</name>
    <name evidence="8" type="ORF">D0867_10331</name>
    <name evidence="9" type="ORF">D0868_06854</name>
    <name evidence="7" type="ORF">D0869_05058</name>
</gene>
<feature type="transmembrane region" description="Helical" evidence="6">
    <location>
        <begin position="400"/>
        <end position="419"/>
    </location>
</feature>
<evidence type="ECO:0000313" key="8">
    <source>
        <dbReference type="EMBL" id="RMY04498.1"/>
    </source>
</evidence>
<dbReference type="SUPFAM" id="SSF103473">
    <property type="entry name" value="MFS general substrate transporter"/>
    <property type="match status" value="1"/>
</dbReference>
<feature type="transmembrane region" description="Helical" evidence="6">
    <location>
        <begin position="479"/>
        <end position="498"/>
    </location>
</feature>
<feature type="transmembrane region" description="Helical" evidence="6">
    <location>
        <begin position="292"/>
        <end position="315"/>
    </location>
</feature>
<dbReference type="InterPro" id="IPR011701">
    <property type="entry name" value="MFS"/>
</dbReference>
<comment type="subcellular location">
    <subcellularLocation>
        <location evidence="1">Membrane</location>
        <topology evidence="1">Multi-pass membrane protein</topology>
    </subcellularLocation>
</comment>
<dbReference type="EMBL" id="QWIJ01000327">
    <property type="protein sequence ID" value="RMX83776.1"/>
    <property type="molecule type" value="Genomic_DNA"/>
</dbReference>
<evidence type="ECO:0000256" key="2">
    <source>
        <dbReference type="ARBA" id="ARBA00022692"/>
    </source>
</evidence>
<keyword evidence="3 6" id="KW-1133">Transmembrane helix</keyword>
<keyword evidence="4 6" id="KW-0472">Membrane</keyword>
<name>A0A3M6YN78_HORWE</name>
<dbReference type="EMBL" id="QWIM01001029">
    <property type="protein sequence ID" value="RMY28990.1"/>
    <property type="molecule type" value="Genomic_DNA"/>
</dbReference>
<keyword evidence="2 6" id="KW-0812">Transmembrane</keyword>
<dbReference type="Proteomes" id="UP000271337">
    <property type="component" value="Unassembled WGS sequence"/>
</dbReference>
<evidence type="ECO:0000256" key="4">
    <source>
        <dbReference type="ARBA" id="ARBA00023136"/>
    </source>
</evidence>
<dbReference type="EMBL" id="QWIK01000534">
    <property type="protein sequence ID" value="RMY04617.1"/>
    <property type="molecule type" value="Genomic_DNA"/>
</dbReference>
<dbReference type="OrthoDB" id="3357846at2759"/>